<evidence type="ECO:0000256" key="4">
    <source>
        <dbReference type="ARBA" id="ARBA00022741"/>
    </source>
</evidence>
<feature type="binding site" evidence="9">
    <location>
        <position position="73"/>
    </location>
    <ligand>
        <name>substrate</name>
    </ligand>
</feature>
<evidence type="ECO:0000259" key="10">
    <source>
        <dbReference type="Pfam" id="PF01467"/>
    </source>
</evidence>
<dbReference type="Proteomes" id="UP000703893">
    <property type="component" value="Unassembled WGS sequence"/>
</dbReference>
<comment type="cofactor">
    <cofactor evidence="9">
        <name>Mg(2+)</name>
        <dbReference type="ChEBI" id="CHEBI:18420"/>
    </cofactor>
</comment>
<keyword evidence="3 9" id="KW-0548">Nucleotidyltransferase</keyword>
<dbReference type="InterPro" id="IPR004821">
    <property type="entry name" value="Cyt_trans-like"/>
</dbReference>
<accession>A0A938BMK8</accession>
<evidence type="ECO:0000256" key="9">
    <source>
        <dbReference type="HAMAP-Rule" id="MF_00151"/>
    </source>
</evidence>
<dbReference type="GO" id="GO:0004595">
    <property type="term" value="F:pantetheine-phosphate adenylyltransferase activity"/>
    <property type="evidence" value="ECO:0007669"/>
    <property type="project" value="UniProtKB-UniRule"/>
</dbReference>
<dbReference type="CDD" id="cd02163">
    <property type="entry name" value="PPAT"/>
    <property type="match status" value="1"/>
</dbReference>
<dbReference type="AlphaFoldDB" id="A0A938BMK8"/>
<organism evidence="11 12">
    <name type="scientific">Candidatus Tanganyikabacteria bacterium</name>
    <dbReference type="NCBI Taxonomy" id="2961651"/>
    <lineage>
        <taxon>Bacteria</taxon>
        <taxon>Bacillati</taxon>
        <taxon>Candidatus Sericytochromatia</taxon>
        <taxon>Candidatus Tanganyikabacteria</taxon>
    </lineage>
</organism>
<dbReference type="GO" id="GO:0005524">
    <property type="term" value="F:ATP binding"/>
    <property type="evidence" value="ECO:0007669"/>
    <property type="project" value="UniProtKB-KW"/>
</dbReference>
<dbReference type="InterPro" id="IPR001980">
    <property type="entry name" value="PPAT"/>
</dbReference>
<evidence type="ECO:0000256" key="6">
    <source>
        <dbReference type="ARBA" id="ARBA00022842"/>
    </source>
</evidence>
<evidence type="ECO:0000256" key="7">
    <source>
        <dbReference type="ARBA" id="ARBA00022993"/>
    </source>
</evidence>
<comment type="pathway">
    <text evidence="9">Cofactor biosynthesis; coenzyme A biosynthesis; CoA from (R)-pantothenate: step 4/5.</text>
</comment>
<comment type="subcellular location">
    <subcellularLocation>
        <location evidence="9">Cytoplasm</location>
    </subcellularLocation>
</comment>
<keyword evidence="7 9" id="KW-0173">Coenzyme A biosynthesis</keyword>
<feature type="binding site" evidence="9">
    <location>
        <begin position="88"/>
        <end position="90"/>
    </location>
    <ligand>
        <name>ATP</name>
        <dbReference type="ChEBI" id="CHEBI:30616"/>
    </ligand>
</feature>
<evidence type="ECO:0000256" key="3">
    <source>
        <dbReference type="ARBA" id="ARBA00022695"/>
    </source>
</evidence>
<evidence type="ECO:0000256" key="2">
    <source>
        <dbReference type="ARBA" id="ARBA00022679"/>
    </source>
</evidence>
<comment type="similarity">
    <text evidence="9">Belongs to the bacterial CoaD family.</text>
</comment>
<dbReference type="HAMAP" id="MF_00151">
    <property type="entry name" value="PPAT_bact"/>
    <property type="match status" value="1"/>
</dbReference>
<dbReference type="PRINTS" id="PR01020">
    <property type="entry name" value="LPSBIOSNTHSS"/>
</dbReference>
<dbReference type="Gene3D" id="3.40.50.620">
    <property type="entry name" value="HUPs"/>
    <property type="match status" value="1"/>
</dbReference>
<reference evidence="11 12" key="1">
    <citation type="submission" date="2019-03" db="EMBL/GenBank/DDBJ databases">
        <title>Lake Tanganyika Metagenome-Assembled Genomes (MAGs).</title>
        <authorList>
            <person name="Tran P."/>
        </authorList>
    </citation>
    <scope>NUCLEOTIDE SEQUENCE [LARGE SCALE GENOMIC DNA]</scope>
    <source>
        <strain evidence="11">K_DeepCast_65m_m2_236</strain>
    </source>
</reference>
<dbReference type="NCBIfam" id="TIGR01510">
    <property type="entry name" value="coaD_prev_kdtB"/>
    <property type="match status" value="1"/>
</dbReference>
<feature type="site" description="Transition state stabilizer" evidence="9">
    <location>
        <position position="17"/>
    </location>
</feature>
<comment type="function">
    <text evidence="9">Reversibly transfers an adenylyl group from ATP to 4'-phosphopantetheine, yielding dephospho-CoA (dPCoA) and pyrophosphate.</text>
</comment>
<dbReference type="SUPFAM" id="SSF52374">
    <property type="entry name" value="Nucleotidylyl transferase"/>
    <property type="match status" value="1"/>
</dbReference>
<feature type="binding site" evidence="9">
    <location>
        <position position="9"/>
    </location>
    <ligand>
        <name>substrate</name>
    </ligand>
</feature>
<dbReference type="PANTHER" id="PTHR21342:SF1">
    <property type="entry name" value="PHOSPHOPANTETHEINE ADENYLYLTRANSFERASE"/>
    <property type="match status" value="1"/>
</dbReference>
<feature type="binding site" evidence="9">
    <location>
        <position position="98"/>
    </location>
    <ligand>
        <name>ATP</name>
        <dbReference type="ChEBI" id="CHEBI:30616"/>
    </ligand>
</feature>
<sequence length="163" mass="17843">MPTAIYPGSFDPITNGHRDIIERAVEVFEHVIVAVLQNTTKSGIFTTPERVELIRQVVGSNPKVSVESFSGLTADFARQKGVRFLIRGLRAVSDFDAELRIALMNRKLNPDLDTVFLMTRAENLFLSSSTVKEIAMLGGDSSGLVPPVVADRLKERFKPAAAG</sequence>
<dbReference type="EC" id="2.7.7.3" evidence="9"/>
<keyword evidence="2 9" id="KW-0808">Transferase</keyword>
<keyword evidence="5 9" id="KW-0067">ATP-binding</keyword>
<feature type="binding site" evidence="9">
    <location>
        <begin position="123"/>
        <end position="129"/>
    </location>
    <ligand>
        <name>ATP</name>
        <dbReference type="ChEBI" id="CHEBI:30616"/>
    </ligand>
</feature>
<keyword evidence="1 9" id="KW-0963">Cytoplasm</keyword>
<feature type="binding site" evidence="9">
    <location>
        <position position="41"/>
    </location>
    <ligand>
        <name>substrate</name>
    </ligand>
</feature>
<name>A0A938BMK8_9BACT</name>
<evidence type="ECO:0000313" key="11">
    <source>
        <dbReference type="EMBL" id="MBM3274100.1"/>
    </source>
</evidence>
<keyword evidence="6 9" id="KW-0460">Magnesium</keyword>
<dbReference type="NCBIfam" id="TIGR00125">
    <property type="entry name" value="cyt_tran_rel"/>
    <property type="match status" value="1"/>
</dbReference>
<evidence type="ECO:0000256" key="1">
    <source>
        <dbReference type="ARBA" id="ARBA00022490"/>
    </source>
</evidence>
<gene>
    <name evidence="9 11" type="primary">coaD</name>
    <name evidence="11" type="ORF">FJZ00_03025</name>
</gene>
<evidence type="ECO:0000256" key="5">
    <source>
        <dbReference type="ARBA" id="ARBA00022840"/>
    </source>
</evidence>
<proteinExistence type="inferred from homology"/>
<comment type="subunit">
    <text evidence="9">Homohexamer.</text>
</comment>
<evidence type="ECO:0000313" key="12">
    <source>
        <dbReference type="Proteomes" id="UP000703893"/>
    </source>
</evidence>
<keyword evidence="4 9" id="KW-0547">Nucleotide-binding</keyword>
<dbReference type="GO" id="GO:0005737">
    <property type="term" value="C:cytoplasm"/>
    <property type="evidence" value="ECO:0007669"/>
    <property type="project" value="UniProtKB-SubCell"/>
</dbReference>
<dbReference type="GO" id="GO:0015937">
    <property type="term" value="P:coenzyme A biosynthetic process"/>
    <property type="evidence" value="ECO:0007669"/>
    <property type="project" value="UniProtKB-UniRule"/>
</dbReference>
<comment type="catalytic activity">
    <reaction evidence="8 9">
        <text>(R)-4'-phosphopantetheine + ATP + H(+) = 3'-dephospho-CoA + diphosphate</text>
        <dbReference type="Rhea" id="RHEA:19801"/>
        <dbReference type="ChEBI" id="CHEBI:15378"/>
        <dbReference type="ChEBI" id="CHEBI:30616"/>
        <dbReference type="ChEBI" id="CHEBI:33019"/>
        <dbReference type="ChEBI" id="CHEBI:57328"/>
        <dbReference type="ChEBI" id="CHEBI:61723"/>
        <dbReference type="EC" id="2.7.7.3"/>
    </reaction>
</comment>
<feature type="binding site" evidence="9">
    <location>
        <begin position="9"/>
        <end position="10"/>
    </location>
    <ligand>
        <name>ATP</name>
        <dbReference type="ChEBI" id="CHEBI:30616"/>
    </ligand>
</feature>
<dbReference type="EMBL" id="VGJX01000120">
    <property type="protein sequence ID" value="MBM3274100.1"/>
    <property type="molecule type" value="Genomic_DNA"/>
</dbReference>
<dbReference type="InterPro" id="IPR014729">
    <property type="entry name" value="Rossmann-like_a/b/a_fold"/>
</dbReference>
<dbReference type="PANTHER" id="PTHR21342">
    <property type="entry name" value="PHOSPHOPANTETHEINE ADENYLYLTRANSFERASE"/>
    <property type="match status" value="1"/>
</dbReference>
<evidence type="ECO:0000256" key="8">
    <source>
        <dbReference type="ARBA" id="ARBA00029346"/>
    </source>
</evidence>
<protein>
    <recommendedName>
        <fullName evidence="9">Phosphopantetheine adenylyltransferase</fullName>
        <ecNumber evidence="9">2.7.7.3</ecNumber>
    </recommendedName>
    <alternativeName>
        <fullName evidence="9">Dephospho-CoA pyrophosphorylase</fullName>
    </alternativeName>
    <alternativeName>
        <fullName evidence="9">Pantetheine-phosphate adenylyltransferase</fullName>
        <shortName evidence="9">PPAT</shortName>
    </alternativeName>
</protein>
<feature type="binding site" evidence="9">
    <location>
        <position position="87"/>
    </location>
    <ligand>
        <name>substrate</name>
    </ligand>
</feature>
<comment type="caution">
    <text evidence="11">The sequence shown here is derived from an EMBL/GenBank/DDBJ whole genome shotgun (WGS) entry which is preliminary data.</text>
</comment>
<dbReference type="Pfam" id="PF01467">
    <property type="entry name" value="CTP_transf_like"/>
    <property type="match status" value="1"/>
</dbReference>
<feature type="binding site" evidence="9">
    <location>
        <position position="17"/>
    </location>
    <ligand>
        <name>ATP</name>
        <dbReference type="ChEBI" id="CHEBI:30616"/>
    </ligand>
</feature>
<feature type="domain" description="Cytidyltransferase-like" evidence="10">
    <location>
        <begin position="5"/>
        <end position="133"/>
    </location>
</feature>